<dbReference type="Proteomes" id="UP001370490">
    <property type="component" value="Unassembled WGS sequence"/>
</dbReference>
<sequence length="220" mass="24998">MGYAKLSTSNGEDVLEKIWLGYDTFGDCCSIGVSRRRPQEDPPNGSCFSVGVLHGSMNSCEDFDGAEPPPAVELKVMDRHVVMNNEILKVTLAKPEGYVTRIKYSGMKNVLQNNQEHDRGYWDIVCGQPTLKNGVFRLRATNFSIITQNESQVELSFSNTWDPNSEDYFSKSVPLKVDIRYIMLSGRPGFYAYAIFEREEKWPALYVDQLRIAFKLGMKK</sequence>
<dbReference type="PANTHER" id="PTHR32018:SF1">
    <property type="entry name" value="RHAMNOGALACTURONAN ENDOLYASE"/>
    <property type="match status" value="1"/>
</dbReference>
<organism evidence="1 2">
    <name type="scientific">Dillenia turbinata</name>
    <dbReference type="NCBI Taxonomy" id="194707"/>
    <lineage>
        <taxon>Eukaryota</taxon>
        <taxon>Viridiplantae</taxon>
        <taxon>Streptophyta</taxon>
        <taxon>Embryophyta</taxon>
        <taxon>Tracheophyta</taxon>
        <taxon>Spermatophyta</taxon>
        <taxon>Magnoliopsida</taxon>
        <taxon>eudicotyledons</taxon>
        <taxon>Gunneridae</taxon>
        <taxon>Pentapetalae</taxon>
        <taxon>Dilleniales</taxon>
        <taxon>Dilleniaceae</taxon>
        <taxon>Dillenia</taxon>
    </lineage>
</organism>
<accession>A0AAN8Z633</accession>
<reference evidence="1 2" key="1">
    <citation type="submission" date="2023-12" db="EMBL/GenBank/DDBJ databases">
        <title>A high-quality genome assembly for Dillenia turbinata (Dilleniales).</title>
        <authorList>
            <person name="Chanderbali A."/>
        </authorList>
    </citation>
    <scope>NUCLEOTIDE SEQUENCE [LARGE SCALE GENOMIC DNA]</scope>
    <source>
        <strain evidence="1">LSX21</strain>
        <tissue evidence="1">Leaf</tissue>
    </source>
</reference>
<dbReference type="EMBL" id="JBAMMX010000017">
    <property type="protein sequence ID" value="KAK6923865.1"/>
    <property type="molecule type" value="Genomic_DNA"/>
</dbReference>
<protein>
    <submittedName>
        <fullName evidence="1">Rhamnogalacturonate lyase</fullName>
    </submittedName>
</protein>
<keyword evidence="2" id="KW-1185">Reference proteome</keyword>
<name>A0AAN8Z633_9MAGN</name>
<dbReference type="InterPro" id="IPR010325">
    <property type="entry name" value="Rhamnogal_lyase"/>
</dbReference>
<dbReference type="AlphaFoldDB" id="A0AAN8Z633"/>
<dbReference type="Pfam" id="PF06045">
    <property type="entry name" value="Rhamnogal_lyase"/>
    <property type="match status" value="1"/>
</dbReference>
<dbReference type="GO" id="GO:0016829">
    <property type="term" value="F:lyase activity"/>
    <property type="evidence" value="ECO:0007669"/>
    <property type="project" value="UniProtKB-KW"/>
</dbReference>
<keyword evidence="1" id="KW-0456">Lyase</keyword>
<evidence type="ECO:0000313" key="2">
    <source>
        <dbReference type="Proteomes" id="UP001370490"/>
    </source>
</evidence>
<dbReference type="PANTHER" id="PTHR32018">
    <property type="entry name" value="RHAMNOGALACTURONATE LYASE FAMILY PROTEIN"/>
    <property type="match status" value="1"/>
</dbReference>
<evidence type="ECO:0000313" key="1">
    <source>
        <dbReference type="EMBL" id="KAK6923865.1"/>
    </source>
</evidence>
<comment type="caution">
    <text evidence="1">The sequence shown here is derived from an EMBL/GenBank/DDBJ whole genome shotgun (WGS) entry which is preliminary data.</text>
</comment>
<dbReference type="InterPro" id="IPR051850">
    <property type="entry name" value="Polysacch_Lyase_4"/>
</dbReference>
<proteinExistence type="predicted"/>
<gene>
    <name evidence="1" type="ORF">RJ641_010065</name>
</gene>